<organism evidence="2 3">
    <name type="scientific">Winogradskyella poriferorum</name>
    <dbReference type="NCBI Taxonomy" id="307627"/>
    <lineage>
        <taxon>Bacteria</taxon>
        <taxon>Pseudomonadati</taxon>
        <taxon>Bacteroidota</taxon>
        <taxon>Flavobacteriia</taxon>
        <taxon>Flavobacteriales</taxon>
        <taxon>Flavobacteriaceae</taxon>
        <taxon>Winogradskyella</taxon>
    </lineage>
</organism>
<dbReference type="InterPro" id="IPR036514">
    <property type="entry name" value="SGNH_hydro_sf"/>
</dbReference>
<keyword evidence="3" id="KW-1185">Reference proteome</keyword>
<dbReference type="PROSITE" id="PS51257">
    <property type="entry name" value="PROKAR_LIPOPROTEIN"/>
    <property type="match status" value="1"/>
</dbReference>
<dbReference type="Proteomes" id="UP001356704">
    <property type="component" value="Unassembled WGS sequence"/>
</dbReference>
<dbReference type="SUPFAM" id="SSF52266">
    <property type="entry name" value="SGNH hydrolase"/>
    <property type="match status" value="1"/>
</dbReference>
<gene>
    <name evidence="2" type="ORF">V1468_02535</name>
</gene>
<dbReference type="Pfam" id="PF13472">
    <property type="entry name" value="Lipase_GDSL_2"/>
    <property type="match status" value="1"/>
</dbReference>
<evidence type="ECO:0000313" key="2">
    <source>
        <dbReference type="EMBL" id="MEF3077869.1"/>
    </source>
</evidence>
<sequence length="243" mass="27469">MKNITTVLISLVLILFSCEKNDDYEYSFNISDENPIDEISDSIVSILSLGDSYTIGQSVCDTCKFPEQLKDSLMNSTDFENFDLKVIAQTGWTTTNLINAINNENLESDYDLVTLLIGVNNQYQNKEFSLYESEFPQLVQMAINAVNGNKDKLIVVSIPDYAYTPFGQQNSSFETISTEIDQYNTYAEDYCAALDITYVYITDITRLGIEQPELVASDGLHPSELAYSKFVQRILPRALEKIE</sequence>
<feature type="domain" description="SGNH hydrolase-type esterase" evidence="1">
    <location>
        <begin position="49"/>
        <end position="227"/>
    </location>
</feature>
<dbReference type="InterPro" id="IPR013830">
    <property type="entry name" value="SGNH_hydro"/>
</dbReference>
<keyword evidence="2" id="KW-0378">Hydrolase</keyword>
<accession>A0ABU7W1Q9</accession>
<comment type="caution">
    <text evidence="2">The sequence shown here is derived from an EMBL/GenBank/DDBJ whole genome shotgun (WGS) entry which is preliminary data.</text>
</comment>
<dbReference type="EC" id="3.1.-.-" evidence="2"/>
<protein>
    <submittedName>
        <fullName evidence="2">SGNH/GDSL hydrolase family protein</fullName>
        <ecNumber evidence="2">3.1.-.-</ecNumber>
    </submittedName>
</protein>
<dbReference type="Gene3D" id="3.40.50.1110">
    <property type="entry name" value="SGNH hydrolase"/>
    <property type="match status" value="1"/>
</dbReference>
<evidence type="ECO:0000259" key="1">
    <source>
        <dbReference type="Pfam" id="PF13472"/>
    </source>
</evidence>
<dbReference type="RefSeq" id="WP_331808684.1">
    <property type="nucleotide sequence ID" value="NZ_JAZHOU010000001.1"/>
</dbReference>
<dbReference type="EMBL" id="JAZHOU010000001">
    <property type="protein sequence ID" value="MEF3077869.1"/>
    <property type="molecule type" value="Genomic_DNA"/>
</dbReference>
<reference evidence="2 3" key="1">
    <citation type="submission" date="2024-02" db="EMBL/GenBank/DDBJ databases">
        <title>Winogradskyella poriferorum JCM 12885.</title>
        <authorList>
            <person name="Zhang D.-F."/>
            <person name="Fu Z.-Y."/>
        </authorList>
    </citation>
    <scope>NUCLEOTIDE SEQUENCE [LARGE SCALE GENOMIC DNA]</scope>
    <source>
        <strain evidence="2 3">JCM 12885</strain>
    </source>
</reference>
<dbReference type="GO" id="GO:0016787">
    <property type="term" value="F:hydrolase activity"/>
    <property type="evidence" value="ECO:0007669"/>
    <property type="project" value="UniProtKB-KW"/>
</dbReference>
<dbReference type="CDD" id="cd01832">
    <property type="entry name" value="SGNH_hydrolase_like_1"/>
    <property type="match status" value="1"/>
</dbReference>
<name>A0ABU7W1Q9_9FLAO</name>
<proteinExistence type="predicted"/>
<evidence type="ECO:0000313" key="3">
    <source>
        <dbReference type="Proteomes" id="UP001356704"/>
    </source>
</evidence>